<comment type="caution">
    <text evidence="3">The sequence shown here is derived from an EMBL/GenBank/DDBJ whole genome shotgun (WGS) entry which is preliminary data.</text>
</comment>
<evidence type="ECO:0000313" key="2">
    <source>
        <dbReference type="EMBL" id="MZL70865.1"/>
    </source>
</evidence>
<gene>
    <name evidence="2" type="ORF">GT747_14025</name>
    <name evidence="3" type="ORF">SAMN05444424_2971</name>
</gene>
<evidence type="ECO:0000259" key="1">
    <source>
        <dbReference type="SMART" id="SM00849"/>
    </source>
</evidence>
<dbReference type="InterPro" id="IPR036866">
    <property type="entry name" value="RibonucZ/Hydroxyglut_hydro"/>
</dbReference>
<feature type="domain" description="Metallo-beta-lactamase" evidence="1">
    <location>
        <begin position="9"/>
        <end position="168"/>
    </location>
</feature>
<dbReference type="Gene3D" id="3.60.15.10">
    <property type="entry name" value="Ribonuclease Z/Hydroxyacylglutathione hydrolase-like"/>
    <property type="match status" value="1"/>
</dbReference>
<organism evidence="3 4">
    <name type="scientific">Bittarella massiliensis</name>
    <name type="common">ex Durand et al. 2017</name>
    <dbReference type="NCBI Taxonomy" id="1720313"/>
    <lineage>
        <taxon>Bacteria</taxon>
        <taxon>Bacillati</taxon>
        <taxon>Bacillota</taxon>
        <taxon>Clostridia</taxon>
        <taxon>Eubacteriales</taxon>
        <taxon>Oscillospiraceae</taxon>
        <taxon>Bittarella (ex Durand et al. 2017)</taxon>
    </lineage>
</organism>
<proteinExistence type="predicted"/>
<dbReference type="InterPro" id="IPR001279">
    <property type="entry name" value="Metallo-B-lactamas"/>
</dbReference>
<reference evidence="2 5" key="3">
    <citation type="journal article" date="2019" name="Nat. Med.">
        <title>A library of human gut bacterial isolates paired with longitudinal multiomics data enables mechanistic microbiome research.</title>
        <authorList>
            <person name="Poyet M."/>
            <person name="Groussin M."/>
            <person name="Gibbons S.M."/>
            <person name="Avila-Pacheco J."/>
            <person name="Jiang X."/>
            <person name="Kearney S.M."/>
            <person name="Perrotta A.R."/>
            <person name="Berdy B."/>
            <person name="Zhao S."/>
            <person name="Lieberman T.D."/>
            <person name="Swanson P.K."/>
            <person name="Smith M."/>
            <person name="Roesemann S."/>
            <person name="Alexander J.E."/>
            <person name="Rich S.A."/>
            <person name="Livny J."/>
            <person name="Vlamakis H."/>
            <person name="Clish C."/>
            <person name="Bullock K."/>
            <person name="Deik A."/>
            <person name="Scott J."/>
            <person name="Pierce K.A."/>
            <person name="Xavier R.J."/>
            <person name="Alm E.J."/>
        </authorList>
    </citation>
    <scope>NUCLEOTIDE SEQUENCE [LARGE SCALE GENOMIC DNA]</scope>
    <source>
        <strain evidence="2 5">BIOML-A2</strain>
    </source>
</reference>
<dbReference type="SMART" id="SM00849">
    <property type="entry name" value="Lactamase_B"/>
    <property type="match status" value="1"/>
</dbReference>
<evidence type="ECO:0000313" key="3">
    <source>
        <dbReference type="EMBL" id="SHG67543.1"/>
    </source>
</evidence>
<protein>
    <submittedName>
        <fullName evidence="3">L-ascorbate metabolism protein UlaG, beta-lactamase superfamily</fullName>
    </submittedName>
    <submittedName>
        <fullName evidence="2">MBL fold metallo-hydrolase</fullName>
    </submittedName>
</protein>
<dbReference type="SUPFAM" id="SSF56281">
    <property type="entry name" value="Metallo-hydrolase/oxidoreductase"/>
    <property type="match status" value="1"/>
</dbReference>
<evidence type="ECO:0000313" key="5">
    <source>
        <dbReference type="Proteomes" id="UP000474718"/>
    </source>
</evidence>
<dbReference type="EMBL" id="WWVX01000011">
    <property type="protein sequence ID" value="MZL70865.1"/>
    <property type="molecule type" value="Genomic_DNA"/>
</dbReference>
<dbReference type="Proteomes" id="UP000184089">
    <property type="component" value="Unassembled WGS sequence"/>
</dbReference>
<dbReference type="PANTHER" id="PTHR42967:SF1">
    <property type="entry name" value="MBL FOLD METALLO-HYDROLASE"/>
    <property type="match status" value="1"/>
</dbReference>
<dbReference type="Proteomes" id="UP000474718">
    <property type="component" value="Unassembled WGS sequence"/>
</dbReference>
<keyword evidence="5" id="KW-1185">Reference proteome</keyword>
<dbReference type="PANTHER" id="PTHR42967">
    <property type="entry name" value="METAL DEPENDENT HYDROLASE"/>
    <property type="match status" value="1"/>
</dbReference>
<name>A0AAQ1MFW8_9FIRM</name>
<reference evidence="4" key="2">
    <citation type="submission" date="2016-11" db="EMBL/GenBank/DDBJ databases">
        <authorList>
            <person name="Jaros S."/>
            <person name="Januszkiewicz K."/>
            <person name="Wedrychowicz H."/>
        </authorList>
    </citation>
    <scope>NUCLEOTIDE SEQUENCE [LARGE SCALE GENOMIC DNA]</scope>
    <source>
        <strain evidence="4">DSM 4029</strain>
    </source>
</reference>
<accession>A0AAQ1MFW8</accession>
<dbReference type="EMBL" id="FQVY01000007">
    <property type="protein sequence ID" value="SHG67543.1"/>
    <property type="molecule type" value="Genomic_DNA"/>
</dbReference>
<dbReference type="AlphaFoldDB" id="A0AAQ1MFW8"/>
<dbReference type="RefSeq" id="WP_021661049.1">
    <property type="nucleotide sequence ID" value="NZ_FQVY01000007.1"/>
</dbReference>
<sequence>MQATVHYLYNSGFALETEKHLFIFDYYLDDPPSGGLRHGVINPREIAALGKETVVLVSHGHFDHFNRVIFGWRGAIPGVRYILSSDIPHRPGIAAAIAPGEERDFGDFTLRALRSTDLGVAFLIKTEGSTLYHGGDLNWWHWEGEPEEDNREMALLYKKEIDSLAGEHIDLAFLPLDPRLEQPAYLLGMDYFLRHVEVGRVLPMHFGDDGRVFDWLERDPRAAAYRDRVVRIERRGQSFSLEL</sequence>
<reference evidence="3" key="1">
    <citation type="submission" date="2016-11" db="EMBL/GenBank/DDBJ databases">
        <authorList>
            <person name="Varghese N."/>
            <person name="Submissions S."/>
        </authorList>
    </citation>
    <scope>NUCLEOTIDE SEQUENCE</scope>
    <source>
        <strain evidence="3">DSM 4029</strain>
    </source>
</reference>
<evidence type="ECO:0000313" key="4">
    <source>
        <dbReference type="Proteomes" id="UP000184089"/>
    </source>
</evidence>